<dbReference type="STRING" id="1562970.ING2E5B_1549"/>
<dbReference type="PROSITE" id="PS50109">
    <property type="entry name" value="HIS_KIN"/>
    <property type="match status" value="1"/>
</dbReference>
<feature type="domain" description="Histidine kinase" evidence="10">
    <location>
        <begin position="177"/>
        <end position="386"/>
    </location>
</feature>
<name>A0A098C326_9BACT</name>
<evidence type="ECO:0000256" key="5">
    <source>
        <dbReference type="ARBA" id="ARBA00022741"/>
    </source>
</evidence>
<dbReference type="PRINTS" id="PR00344">
    <property type="entry name" value="BCTRLSENSOR"/>
</dbReference>
<dbReference type="AlphaFoldDB" id="A0A098C326"/>
<evidence type="ECO:0000256" key="7">
    <source>
        <dbReference type="ARBA" id="ARBA00022840"/>
    </source>
</evidence>
<evidence type="ECO:0000259" key="10">
    <source>
        <dbReference type="PROSITE" id="PS50109"/>
    </source>
</evidence>
<evidence type="ECO:0000256" key="2">
    <source>
        <dbReference type="ARBA" id="ARBA00012438"/>
    </source>
</evidence>
<dbReference type="Pfam" id="PF02518">
    <property type="entry name" value="HATPase_c"/>
    <property type="match status" value="1"/>
</dbReference>
<dbReference type="EMBL" id="LN515532">
    <property type="protein sequence ID" value="CEA16297.1"/>
    <property type="molecule type" value="Genomic_DNA"/>
</dbReference>
<keyword evidence="8" id="KW-0902">Two-component regulatory system</keyword>
<protein>
    <recommendedName>
        <fullName evidence="2">histidine kinase</fullName>
        <ecNumber evidence="2">2.7.13.3</ecNumber>
    </recommendedName>
</protein>
<evidence type="ECO:0000313" key="11">
    <source>
        <dbReference type="EMBL" id="CEA16297.1"/>
    </source>
</evidence>
<dbReference type="SMART" id="SM00387">
    <property type="entry name" value="HATPase_c"/>
    <property type="match status" value="1"/>
</dbReference>
<dbReference type="SUPFAM" id="SSF55874">
    <property type="entry name" value="ATPase domain of HSP90 chaperone/DNA topoisomerase II/histidine kinase"/>
    <property type="match status" value="1"/>
</dbReference>
<dbReference type="CDD" id="cd00082">
    <property type="entry name" value="HisKA"/>
    <property type="match status" value="1"/>
</dbReference>
<dbReference type="GO" id="GO:0000155">
    <property type="term" value="F:phosphorelay sensor kinase activity"/>
    <property type="evidence" value="ECO:0007669"/>
    <property type="project" value="InterPro"/>
</dbReference>
<sequence>MAYKNIISQPLTFLFVILAIVAALLSLIASNLMVKQLAAEERNKIEVWALATESMMSEDMDAYLVLSILQSNNTIPVILYYENSGVVESHNIKLPKENVEAFLLNKINKFERKHDPIVLSDMNQILYYDDSYTLKQLHFYPYIQFFVISLFIGLAFLTLNRSQRAEQNRVWVGLSKETAHQLGTPISSLMAWSEYLKLKYSDKELLAEIDKDVERLRMIAERFSKIGSEPDLKPTILQDAVRHSLSYMEKRISDRVSLKEDFPEQPVNVMLNEPLFGWVIENLIKNGVDAMKGEGEILFSISVSDEIRTLKEKRQVYLDIKDSGKGVPKSMYNKIFSPGYTTKERGWGLGLSLVKRIVEVNHKGKIFVKNSELGKGTIFRIILNES</sequence>
<evidence type="ECO:0000256" key="3">
    <source>
        <dbReference type="ARBA" id="ARBA00022553"/>
    </source>
</evidence>
<dbReference type="Gene3D" id="3.30.565.10">
    <property type="entry name" value="Histidine kinase-like ATPase, C-terminal domain"/>
    <property type="match status" value="1"/>
</dbReference>
<keyword evidence="3" id="KW-0597">Phosphoprotein</keyword>
<keyword evidence="5" id="KW-0547">Nucleotide-binding</keyword>
<dbReference type="InterPro" id="IPR004358">
    <property type="entry name" value="Sig_transdc_His_kin-like_C"/>
</dbReference>
<evidence type="ECO:0000256" key="6">
    <source>
        <dbReference type="ARBA" id="ARBA00022777"/>
    </source>
</evidence>
<dbReference type="InterPro" id="IPR003661">
    <property type="entry name" value="HisK_dim/P_dom"/>
</dbReference>
<keyword evidence="9" id="KW-0472">Membrane</keyword>
<keyword evidence="7" id="KW-0067">ATP-binding</keyword>
<dbReference type="KEGG" id="pbt:ING2E5B_1549"/>
<keyword evidence="12" id="KW-1185">Reference proteome</keyword>
<reference evidence="11 12" key="1">
    <citation type="submission" date="2014-08" db="EMBL/GenBank/DDBJ databases">
        <authorList>
            <person name="Wibberg D."/>
        </authorList>
    </citation>
    <scope>NUCLEOTIDE SEQUENCE [LARGE SCALE GENOMIC DNA]</scope>
    <source>
        <strain evidence="12">ING2-E5B</strain>
    </source>
</reference>
<keyword evidence="9" id="KW-1133">Transmembrane helix</keyword>
<gene>
    <name evidence="11" type="ORF">ING2E5B_1549</name>
</gene>
<accession>A0A098C326</accession>
<evidence type="ECO:0000256" key="9">
    <source>
        <dbReference type="SAM" id="Phobius"/>
    </source>
</evidence>
<feature type="transmembrane region" description="Helical" evidence="9">
    <location>
        <begin position="139"/>
        <end position="159"/>
    </location>
</feature>
<feature type="transmembrane region" description="Helical" evidence="9">
    <location>
        <begin position="12"/>
        <end position="34"/>
    </location>
</feature>
<organism evidence="11 12">
    <name type="scientific">Fermentimonas caenicola</name>
    <dbReference type="NCBI Taxonomy" id="1562970"/>
    <lineage>
        <taxon>Bacteria</taxon>
        <taxon>Pseudomonadati</taxon>
        <taxon>Bacteroidota</taxon>
        <taxon>Bacteroidia</taxon>
        <taxon>Bacteroidales</taxon>
        <taxon>Dysgonomonadaceae</taxon>
        <taxon>Fermentimonas</taxon>
    </lineage>
</organism>
<evidence type="ECO:0000256" key="4">
    <source>
        <dbReference type="ARBA" id="ARBA00022679"/>
    </source>
</evidence>
<dbReference type="HOGENOM" id="CLU_039822_0_0_10"/>
<dbReference type="PATRIC" id="fig|1562970.3.peg.1539"/>
<dbReference type="InterPro" id="IPR003594">
    <property type="entry name" value="HATPase_dom"/>
</dbReference>
<dbReference type="PANTHER" id="PTHR43065">
    <property type="entry name" value="SENSOR HISTIDINE KINASE"/>
    <property type="match status" value="1"/>
</dbReference>
<dbReference type="InterPro" id="IPR036890">
    <property type="entry name" value="HATPase_C_sf"/>
</dbReference>
<proteinExistence type="predicted"/>
<evidence type="ECO:0000256" key="8">
    <source>
        <dbReference type="ARBA" id="ARBA00023012"/>
    </source>
</evidence>
<evidence type="ECO:0000313" key="12">
    <source>
        <dbReference type="Proteomes" id="UP000032417"/>
    </source>
</evidence>
<dbReference type="OrthoDB" id="9815750at2"/>
<dbReference type="PANTHER" id="PTHR43065:SF10">
    <property type="entry name" value="PEROXIDE STRESS-ACTIVATED HISTIDINE KINASE MAK3"/>
    <property type="match status" value="1"/>
</dbReference>
<dbReference type="InterPro" id="IPR005467">
    <property type="entry name" value="His_kinase_dom"/>
</dbReference>
<comment type="catalytic activity">
    <reaction evidence="1">
        <text>ATP + protein L-histidine = ADP + protein N-phospho-L-histidine.</text>
        <dbReference type="EC" id="2.7.13.3"/>
    </reaction>
</comment>
<keyword evidence="4" id="KW-0808">Transferase</keyword>
<keyword evidence="6 11" id="KW-0418">Kinase</keyword>
<dbReference type="Proteomes" id="UP000032417">
    <property type="component" value="Chromosome 1"/>
</dbReference>
<dbReference type="GO" id="GO:0005524">
    <property type="term" value="F:ATP binding"/>
    <property type="evidence" value="ECO:0007669"/>
    <property type="project" value="UniProtKB-KW"/>
</dbReference>
<evidence type="ECO:0000256" key="1">
    <source>
        <dbReference type="ARBA" id="ARBA00000085"/>
    </source>
</evidence>
<keyword evidence="9" id="KW-0812">Transmembrane</keyword>
<dbReference type="EC" id="2.7.13.3" evidence="2"/>